<dbReference type="Gene3D" id="1.20.58.130">
    <property type="match status" value="1"/>
</dbReference>
<feature type="region of interest" description="Disordered" evidence="2">
    <location>
        <begin position="87"/>
        <end position="113"/>
    </location>
</feature>
<feature type="coiled-coil region" evidence="1">
    <location>
        <begin position="9"/>
        <end position="69"/>
    </location>
</feature>
<dbReference type="AlphaFoldDB" id="A0A9N8E264"/>
<reference evidence="3" key="1">
    <citation type="submission" date="2020-06" db="EMBL/GenBank/DDBJ databases">
        <authorList>
            <consortium name="Plant Systems Biology data submission"/>
        </authorList>
    </citation>
    <scope>NUCLEOTIDE SEQUENCE</scope>
    <source>
        <strain evidence="3">D6</strain>
    </source>
</reference>
<sequence>MMEENEQPGEDTRSEIAAMRSELQVLRKEVNNTRMVETEEFGERTNNEIAAIRSELGELRNEIKEILEMAITPDAYWGSASGGAHYRLQDDPMDRSNVSTSLMMRGRLREHMA</sequence>
<dbReference type="Proteomes" id="UP001153069">
    <property type="component" value="Unassembled WGS sequence"/>
</dbReference>
<gene>
    <name evidence="3" type="ORF">SEMRO_577_G169730.1</name>
</gene>
<accession>A0A9N8E264</accession>
<comment type="caution">
    <text evidence="3">The sequence shown here is derived from an EMBL/GenBank/DDBJ whole genome shotgun (WGS) entry which is preliminary data.</text>
</comment>
<keyword evidence="1" id="KW-0175">Coiled coil</keyword>
<evidence type="ECO:0000256" key="1">
    <source>
        <dbReference type="SAM" id="Coils"/>
    </source>
</evidence>
<protein>
    <submittedName>
        <fullName evidence="3">Uncharacterized protein</fullName>
    </submittedName>
</protein>
<evidence type="ECO:0000313" key="4">
    <source>
        <dbReference type="Proteomes" id="UP001153069"/>
    </source>
</evidence>
<keyword evidence="4" id="KW-1185">Reference proteome</keyword>
<evidence type="ECO:0000313" key="3">
    <source>
        <dbReference type="EMBL" id="CAB9513202.1"/>
    </source>
</evidence>
<proteinExistence type="predicted"/>
<evidence type="ECO:0000256" key="2">
    <source>
        <dbReference type="SAM" id="MobiDB-lite"/>
    </source>
</evidence>
<organism evidence="3 4">
    <name type="scientific">Seminavis robusta</name>
    <dbReference type="NCBI Taxonomy" id="568900"/>
    <lineage>
        <taxon>Eukaryota</taxon>
        <taxon>Sar</taxon>
        <taxon>Stramenopiles</taxon>
        <taxon>Ochrophyta</taxon>
        <taxon>Bacillariophyta</taxon>
        <taxon>Bacillariophyceae</taxon>
        <taxon>Bacillariophycidae</taxon>
        <taxon>Naviculales</taxon>
        <taxon>Naviculaceae</taxon>
        <taxon>Seminavis</taxon>
    </lineage>
</organism>
<dbReference type="EMBL" id="CAICTM010000576">
    <property type="protein sequence ID" value="CAB9513202.1"/>
    <property type="molecule type" value="Genomic_DNA"/>
</dbReference>
<name>A0A9N8E264_9STRA</name>